<evidence type="ECO:0000313" key="3">
    <source>
        <dbReference type="Proteomes" id="UP000295083"/>
    </source>
</evidence>
<gene>
    <name evidence="2" type="ORF">C8035_v010836</name>
</gene>
<name>A0A4V3HSB2_9PEZI</name>
<proteinExistence type="predicted"/>
<evidence type="ECO:0000313" key="2">
    <source>
        <dbReference type="EMBL" id="TDZ34509.1"/>
    </source>
</evidence>
<protein>
    <submittedName>
        <fullName evidence="2">Uncharacterized protein</fullName>
    </submittedName>
</protein>
<dbReference type="Proteomes" id="UP000295083">
    <property type="component" value="Unassembled WGS sequence"/>
</dbReference>
<evidence type="ECO:0000256" key="1">
    <source>
        <dbReference type="SAM" id="MobiDB-lite"/>
    </source>
</evidence>
<feature type="compositionally biased region" description="Low complexity" evidence="1">
    <location>
        <begin position="614"/>
        <end position="623"/>
    </location>
</feature>
<feature type="compositionally biased region" description="Polar residues" evidence="1">
    <location>
        <begin position="635"/>
        <end position="644"/>
    </location>
</feature>
<dbReference type="EMBL" id="QAPG01000052">
    <property type="protein sequence ID" value="TDZ34509.1"/>
    <property type="molecule type" value="Genomic_DNA"/>
</dbReference>
<dbReference type="AlphaFoldDB" id="A0A4V3HSB2"/>
<feature type="compositionally biased region" description="Low complexity" evidence="1">
    <location>
        <begin position="649"/>
        <end position="667"/>
    </location>
</feature>
<comment type="caution">
    <text evidence="2">The sequence shown here is derived from an EMBL/GenBank/DDBJ whole genome shotgun (WGS) entry which is preliminary data.</text>
</comment>
<organism evidence="2 3">
    <name type="scientific">Colletotrichum spinosum</name>
    <dbReference type="NCBI Taxonomy" id="1347390"/>
    <lineage>
        <taxon>Eukaryota</taxon>
        <taxon>Fungi</taxon>
        <taxon>Dikarya</taxon>
        <taxon>Ascomycota</taxon>
        <taxon>Pezizomycotina</taxon>
        <taxon>Sordariomycetes</taxon>
        <taxon>Hypocreomycetidae</taxon>
        <taxon>Glomerellales</taxon>
        <taxon>Glomerellaceae</taxon>
        <taxon>Colletotrichum</taxon>
        <taxon>Colletotrichum orbiculare species complex</taxon>
    </lineage>
</organism>
<accession>A0A4V3HSB2</accession>
<keyword evidence="3" id="KW-1185">Reference proteome</keyword>
<feature type="region of interest" description="Disordered" evidence="1">
    <location>
        <begin position="543"/>
        <end position="672"/>
    </location>
</feature>
<feature type="compositionally biased region" description="Polar residues" evidence="1">
    <location>
        <begin position="594"/>
        <end position="613"/>
    </location>
</feature>
<feature type="compositionally biased region" description="Polar residues" evidence="1">
    <location>
        <begin position="560"/>
        <end position="578"/>
    </location>
</feature>
<sequence>MLQTGLRTCYSTGRGRSLAFPLLIRLPVPPLDARQYAEFGRDVKNLARNLDILGRVVDQAECSLRQGGAYQGSLRWDSSSLGEIIGDYRETLTECAQLLDNNHRYSISSGPLRNIEWNVLVAPTTDRLRARIALHNAKVLHVLKPFEIDLLCRVREDIQRLRQDLVNQIQAVHVDLRRLIGVLVPDLEQALNQQAREPHSLEIPISVSNGLERAWRDRPEEDPSPSLQEMTDAFVIYFNKSTFSFAPMGILVENKIPPVRQFVNLLKCIWLKQRIKNTLQSQRLPDVSHWPSYVKELENDLSAQCARFEDDLVQPSLDGLLTADMLEIWPEREPPQLLDVVTKDALMEQVLDVPLQGSGAKVQRKLQLLRRMDADGRRFRVNISGEELGATKSARRRAETIDFDITSVILKPLYAVPSKSGALDVTLQKDERLANLAFTGLKDLVKFQQGVTGFKVFDRYNQYNATVTFIVSGRNGAVEEDACIQLWVPAQLDGQLVTSNEASMKDDAPGRSASVASSAYDSNSRQSTLRSVFDAPEFFTRSPTETVSPMHWGNLPPQAASPTRVASVTSAPILSGPNTPGFRPPMSIPRRPVGSSSQMASSAPPNSSRQVAMSTSPSSPRSSNLFPGTWASPPRASSFSTTNSRPDRTFSVSSNVSTTTSPSNHSSGKSEAHTVTVNIGGHTTGTVHRRPPNPMMVFFTQNRATKKLALVTVEIDEETAVNADRCNCRRSGRDGASCRIASVEQKRGTQELLARRFESSDGDMDWNLAKLALGRRGERAYAAAVWKDVRRISIDFPTPGARELFGGVPNMCKCKSRTVAELSLCLKSKHKGHLGLVQEARRRQLNEYHQARHESQQEVVRGMRDDY</sequence>
<reference evidence="2 3" key="1">
    <citation type="submission" date="2018-11" db="EMBL/GenBank/DDBJ databases">
        <title>Genome sequence and assembly of Colletotrichum spinosum.</title>
        <authorList>
            <person name="Gan P."/>
            <person name="Shirasu K."/>
        </authorList>
    </citation>
    <scope>NUCLEOTIDE SEQUENCE [LARGE SCALE GENOMIC DNA]</scope>
    <source>
        <strain evidence="2 3">CBS 515.97</strain>
    </source>
</reference>
<feature type="region of interest" description="Disordered" evidence="1">
    <location>
        <begin position="502"/>
        <end position="521"/>
    </location>
</feature>